<dbReference type="AlphaFoldDB" id="A0A1Y3AWC3"/>
<evidence type="ECO:0000313" key="1">
    <source>
        <dbReference type="EMBL" id="OTF71943.1"/>
    </source>
</evidence>
<keyword evidence="2" id="KW-1185">Reference proteome</keyword>
<accession>A0A1Y3AWC3</accession>
<gene>
    <name evidence="1" type="ORF">BLA29_015483</name>
</gene>
<dbReference type="EMBL" id="MUJZ01058562">
    <property type="protein sequence ID" value="OTF71943.1"/>
    <property type="molecule type" value="Genomic_DNA"/>
</dbReference>
<reference evidence="1 2" key="1">
    <citation type="submission" date="2017-03" db="EMBL/GenBank/DDBJ databases">
        <title>Genome Survey of Euroglyphus maynei.</title>
        <authorList>
            <person name="Arlian L.G."/>
            <person name="Morgan M.S."/>
            <person name="Rider S.D."/>
        </authorList>
    </citation>
    <scope>NUCLEOTIDE SEQUENCE [LARGE SCALE GENOMIC DNA]</scope>
    <source>
        <strain evidence="1">Arlian Lab</strain>
        <tissue evidence="1">Whole body</tissue>
    </source>
</reference>
<evidence type="ECO:0000313" key="2">
    <source>
        <dbReference type="Proteomes" id="UP000194236"/>
    </source>
</evidence>
<proteinExistence type="predicted"/>
<protein>
    <submittedName>
        <fullName evidence="1">Uncharacterized protein</fullName>
    </submittedName>
</protein>
<sequence length="34" mass="4204">MFFSYASVYDQLVPCWCWPVPMRYHMRPFVHPVL</sequence>
<organism evidence="1 2">
    <name type="scientific">Euroglyphus maynei</name>
    <name type="common">Mayne's house dust mite</name>
    <dbReference type="NCBI Taxonomy" id="6958"/>
    <lineage>
        <taxon>Eukaryota</taxon>
        <taxon>Metazoa</taxon>
        <taxon>Ecdysozoa</taxon>
        <taxon>Arthropoda</taxon>
        <taxon>Chelicerata</taxon>
        <taxon>Arachnida</taxon>
        <taxon>Acari</taxon>
        <taxon>Acariformes</taxon>
        <taxon>Sarcoptiformes</taxon>
        <taxon>Astigmata</taxon>
        <taxon>Psoroptidia</taxon>
        <taxon>Analgoidea</taxon>
        <taxon>Pyroglyphidae</taxon>
        <taxon>Pyroglyphinae</taxon>
        <taxon>Euroglyphus</taxon>
    </lineage>
</organism>
<dbReference type="Proteomes" id="UP000194236">
    <property type="component" value="Unassembled WGS sequence"/>
</dbReference>
<name>A0A1Y3AWC3_EURMA</name>
<comment type="caution">
    <text evidence="1">The sequence shown here is derived from an EMBL/GenBank/DDBJ whole genome shotgun (WGS) entry which is preliminary data.</text>
</comment>